<reference evidence="8" key="1">
    <citation type="submission" date="2015-11" db="EMBL/GenBank/DDBJ databases">
        <authorList>
            <person name="Varghese N."/>
        </authorList>
    </citation>
    <scope>NUCLEOTIDE SEQUENCE [LARGE SCALE GENOMIC DNA]</scope>
    <source>
        <strain evidence="8">DSM 45899</strain>
    </source>
</reference>
<dbReference type="AlphaFoldDB" id="A0A0S4QPQ0"/>
<proteinExistence type="inferred from homology"/>
<dbReference type="GO" id="GO:0016787">
    <property type="term" value="F:hydrolase activity"/>
    <property type="evidence" value="ECO:0007669"/>
    <property type="project" value="UniProtKB-KW"/>
</dbReference>
<gene>
    <name evidence="7" type="ORF">Ga0074812_11287</name>
</gene>
<keyword evidence="8" id="KW-1185">Reference proteome</keyword>
<evidence type="ECO:0000256" key="1">
    <source>
        <dbReference type="ARBA" id="ARBA00001946"/>
    </source>
</evidence>
<dbReference type="PROSITE" id="PS00893">
    <property type="entry name" value="NUDIX_BOX"/>
    <property type="match status" value="1"/>
</dbReference>
<evidence type="ECO:0000256" key="5">
    <source>
        <dbReference type="RuleBase" id="RU003476"/>
    </source>
</evidence>
<dbReference type="InterPro" id="IPR015797">
    <property type="entry name" value="NUDIX_hydrolase-like_dom_sf"/>
</dbReference>
<dbReference type="Pfam" id="PF00293">
    <property type="entry name" value="NUDIX"/>
    <property type="match status" value="1"/>
</dbReference>
<dbReference type="PANTHER" id="PTHR43046">
    <property type="entry name" value="GDP-MANNOSE MANNOSYL HYDROLASE"/>
    <property type="match status" value="1"/>
</dbReference>
<dbReference type="InterPro" id="IPR000086">
    <property type="entry name" value="NUDIX_hydrolase_dom"/>
</dbReference>
<protein>
    <submittedName>
        <fullName evidence="7">8-oxo-dGTP pyrophosphatase MutT, NUDIX family</fullName>
    </submittedName>
</protein>
<dbReference type="Gene3D" id="3.90.79.10">
    <property type="entry name" value="Nucleoside Triphosphate Pyrophosphohydrolase"/>
    <property type="match status" value="1"/>
</dbReference>
<evidence type="ECO:0000256" key="3">
    <source>
        <dbReference type="ARBA" id="ARBA00022801"/>
    </source>
</evidence>
<dbReference type="RefSeq" id="WP_091278835.1">
    <property type="nucleotide sequence ID" value="NZ_FAOZ01000012.1"/>
</dbReference>
<evidence type="ECO:0000313" key="7">
    <source>
        <dbReference type="EMBL" id="CUU57427.1"/>
    </source>
</evidence>
<dbReference type="Proteomes" id="UP000198802">
    <property type="component" value="Unassembled WGS sequence"/>
</dbReference>
<sequence length="169" mass="18678">MPMPPLPAAAYYARLPKVIAAAGAVFCDATDRVLLVQPTYRDDTWEIPGGGMDDGEYPLQTAQREIREELGIDVQPGRLLVVDWVPPQPDGRPALVHFVFDGGSFSPSQERGLRLQESELRAWRLCTAAECDDLLVPRLARRVHAAIRARRLGDTAYLHDGGPPDHTMP</sequence>
<dbReference type="PRINTS" id="PR00502">
    <property type="entry name" value="NUDIXFAMILY"/>
</dbReference>
<evidence type="ECO:0000259" key="6">
    <source>
        <dbReference type="PROSITE" id="PS51462"/>
    </source>
</evidence>
<dbReference type="PROSITE" id="PS51462">
    <property type="entry name" value="NUDIX"/>
    <property type="match status" value="1"/>
</dbReference>
<keyword evidence="4" id="KW-0460">Magnesium</keyword>
<evidence type="ECO:0000256" key="2">
    <source>
        <dbReference type="ARBA" id="ARBA00005582"/>
    </source>
</evidence>
<dbReference type="PANTHER" id="PTHR43046:SF12">
    <property type="entry name" value="GDP-MANNOSE MANNOSYL HYDROLASE"/>
    <property type="match status" value="1"/>
</dbReference>
<name>A0A0S4QPQ0_9ACTN</name>
<feature type="domain" description="Nudix hydrolase" evidence="6">
    <location>
        <begin position="16"/>
        <end position="148"/>
    </location>
</feature>
<organism evidence="7 8">
    <name type="scientific">Parafrankia irregularis</name>
    <dbReference type="NCBI Taxonomy" id="795642"/>
    <lineage>
        <taxon>Bacteria</taxon>
        <taxon>Bacillati</taxon>
        <taxon>Actinomycetota</taxon>
        <taxon>Actinomycetes</taxon>
        <taxon>Frankiales</taxon>
        <taxon>Frankiaceae</taxon>
        <taxon>Parafrankia</taxon>
    </lineage>
</organism>
<dbReference type="InterPro" id="IPR020476">
    <property type="entry name" value="Nudix_hydrolase"/>
</dbReference>
<accession>A0A0S4QPQ0</accession>
<comment type="cofactor">
    <cofactor evidence="1">
        <name>Mg(2+)</name>
        <dbReference type="ChEBI" id="CHEBI:18420"/>
    </cofactor>
</comment>
<dbReference type="CDD" id="cd18876">
    <property type="entry name" value="NUDIX_Hydrolase"/>
    <property type="match status" value="1"/>
</dbReference>
<keyword evidence="3 5" id="KW-0378">Hydrolase</keyword>
<evidence type="ECO:0000313" key="8">
    <source>
        <dbReference type="Proteomes" id="UP000198802"/>
    </source>
</evidence>
<dbReference type="SUPFAM" id="SSF55811">
    <property type="entry name" value="Nudix"/>
    <property type="match status" value="1"/>
</dbReference>
<comment type="similarity">
    <text evidence="2 5">Belongs to the Nudix hydrolase family.</text>
</comment>
<dbReference type="InterPro" id="IPR020084">
    <property type="entry name" value="NUDIX_hydrolase_CS"/>
</dbReference>
<evidence type="ECO:0000256" key="4">
    <source>
        <dbReference type="ARBA" id="ARBA00022842"/>
    </source>
</evidence>
<dbReference type="EMBL" id="FAOZ01000012">
    <property type="protein sequence ID" value="CUU57427.1"/>
    <property type="molecule type" value="Genomic_DNA"/>
</dbReference>